<sequence length="246" mass="25864">YVSDNILVRDWDQDGHLDVAALQAVNDGTSAIGLLWGNGDGTYAVQSSGLHAANDSRLVITSGDIDLDGDEDIFCDGVQDALVFLNEGGRQIVDAGRYGIGRDSRAIMYAEANGDGVGDLIAIVTTEQPSGLYGGISVLPGVRLDPASTEEATLPSAGHGYRLSSIAPNPFGAQASFRMSVDRSQNVRAYLIDASGRKALEIFDGAMPAGSARELGIDGTGLSAGVYWLRVQGETFQASRRALLVR</sequence>
<evidence type="ECO:0000313" key="2">
    <source>
        <dbReference type="EMBL" id="MCA9730067.1"/>
    </source>
</evidence>
<dbReference type="EMBL" id="JAGQHR010000971">
    <property type="protein sequence ID" value="MCA9730067.1"/>
    <property type="molecule type" value="Genomic_DNA"/>
</dbReference>
<evidence type="ECO:0000256" key="1">
    <source>
        <dbReference type="ARBA" id="ARBA00022729"/>
    </source>
</evidence>
<gene>
    <name evidence="2" type="ORF">KC729_20455</name>
</gene>
<name>A0A956M3L4_UNCEI</name>
<dbReference type="Pfam" id="PF13517">
    <property type="entry name" value="FG-GAP_3"/>
    <property type="match status" value="1"/>
</dbReference>
<dbReference type="AlphaFoldDB" id="A0A956M3L4"/>
<reference evidence="2" key="1">
    <citation type="submission" date="2020-04" db="EMBL/GenBank/DDBJ databases">
        <authorList>
            <person name="Zhang T."/>
        </authorList>
    </citation>
    <scope>NUCLEOTIDE SEQUENCE</scope>
    <source>
        <strain evidence="2">HKST-UBA01</strain>
    </source>
</reference>
<keyword evidence="1" id="KW-0732">Signal</keyword>
<dbReference type="SUPFAM" id="SSF69318">
    <property type="entry name" value="Integrin alpha N-terminal domain"/>
    <property type="match status" value="1"/>
</dbReference>
<dbReference type="InterPro" id="IPR028994">
    <property type="entry name" value="Integrin_alpha_N"/>
</dbReference>
<comment type="caution">
    <text evidence="2">The sequence shown here is derived from an EMBL/GenBank/DDBJ whole genome shotgun (WGS) entry which is preliminary data.</text>
</comment>
<feature type="non-terminal residue" evidence="2">
    <location>
        <position position="1"/>
    </location>
</feature>
<organism evidence="2 3">
    <name type="scientific">Eiseniibacteriota bacterium</name>
    <dbReference type="NCBI Taxonomy" id="2212470"/>
    <lineage>
        <taxon>Bacteria</taxon>
        <taxon>Candidatus Eiseniibacteriota</taxon>
    </lineage>
</organism>
<evidence type="ECO:0000313" key="3">
    <source>
        <dbReference type="Proteomes" id="UP000697710"/>
    </source>
</evidence>
<dbReference type="Proteomes" id="UP000697710">
    <property type="component" value="Unassembled WGS sequence"/>
</dbReference>
<reference evidence="2" key="2">
    <citation type="journal article" date="2021" name="Microbiome">
        <title>Successional dynamics and alternative stable states in a saline activated sludge microbial community over 9 years.</title>
        <authorList>
            <person name="Wang Y."/>
            <person name="Ye J."/>
            <person name="Ju F."/>
            <person name="Liu L."/>
            <person name="Boyd J.A."/>
            <person name="Deng Y."/>
            <person name="Parks D.H."/>
            <person name="Jiang X."/>
            <person name="Yin X."/>
            <person name="Woodcroft B.J."/>
            <person name="Tyson G.W."/>
            <person name="Hugenholtz P."/>
            <person name="Polz M.F."/>
            <person name="Zhang T."/>
        </authorList>
    </citation>
    <scope>NUCLEOTIDE SEQUENCE</scope>
    <source>
        <strain evidence="2">HKST-UBA01</strain>
    </source>
</reference>
<proteinExistence type="predicted"/>
<accession>A0A956M3L4</accession>
<dbReference type="InterPro" id="IPR013517">
    <property type="entry name" value="FG-GAP"/>
</dbReference>
<protein>
    <submittedName>
        <fullName evidence="2">T9SS type A sorting domain-containing protein</fullName>
    </submittedName>
</protein>